<protein>
    <submittedName>
        <fullName evidence="1">Uncharacterized protein</fullName>
    </submittedName>
</protein>
<reference evidence="1 2" key="1">
    <citation type="submission" date="2018-08" db="EMBL/GenBank/DDBJ databases">
        <title>Genome and evolution of the arbuscular mycorrhizal fungus Diversispora epigaea (formerly Glomus versiforme) and its bacterial endosymbionts.</title>
        <authorList>
            <person name="Sun X."/>
            <person name="Fei Z."/>
            <person name="Harrison M."/>
        </authorList>
    </citation>
    <scope>NUCLEOTIDE SEQUENCE [LARGE SCALE GENOMIC DNA]</scope>
    <source>
        <strain evidence="1 2">IT104</strain>
    </source>
</reference>
<gene>
    <name evidence="1" type="ORF">Glove_23g213</name>
</gene>
<dbReference type="InterPro" id="IPR041078">
    <property type="entry name" value="Plavaka"/>
</dbReference>
<evidence type="ECO:0000313" key="1">
    <source>
        <dbReference type="EMBL" id="RHZ88293.1"/>
    </source>
</evidence>
<keyword evidence="2" id="KW-1185">Reference proteome</keyword>
<dbReference type="Pfam" id="PF18759">
    <property type="entry name" value="Plavaka"/>
    <property type="match status" value="3"/>
</dbReference>
<dbReference type="EMBL" id="PQFF01000021">
    <property type="protein sequence ID" value="RHZ88293.1"/>
    <property type="molecule type" value="Genomic_DNA"/>
</dbReference>
<evidence type="ECO:0000313" key="2">
    <source>
        <dbReference type="Proteomes" id="UP000266861"/>
    </source>
</evidence>
<accession>A0A397JTS1</accession>
<sequence>MKIKSIKGKNHMQNKILEIGGNMWKLQFHLLHDILSLILYSDATTTDTLGKSSLHPIYISLGNIPTWRRNKEDAKQLLGYFPILFAKNEKEKTSPEFKKSVRETFHKSLKFLLDPLFENENGIDYKINNRIIWFFLKISTIIGDWPEACTYLLTYKSASSNFPCHFCLVQKNDLIDTMQDQIILCNHENMIEHFNNNTGHSSFINLLIYISIKGKNHMQNKILEIGGNMWKLQFHLLHDILSLILYSDATITDTLGKSSLHPIYISLGNIPTWRRNKEDAKQLLGYFPILFAKNEKEKTSPEFKKSVRETFHKSLKFLLDPLFENENGIDYKINNRIIWFFLKISTIIDDWPENILTIILVIRNLNIYAATVPDRMHHLDLGLYYYQIEFTKGILGRSSIDKMNERIGAIPRYPGLKIFSKGLQSIARLTASEHRDLMKVMVFLVDGLLSNDLSEVYVKWNEMYILSRLEIFKESDLKKFQKAINEWADLFVILFQKKSDSKMKFLKFHSWIFHIVDTIRKYRAINGYTTETYESLHKSYVKTPYHLSNKKSIKEQIMKTIWRKAIIKRRVMEELHKTPTALIYTSKLFEFKLLEASIFFEQQKKNPDLTENMIKGFAKFLECLNLFFDMLDIISAEDCRIKIFGSVTLKNINILRATNKFQNRPWFSNIAIAMDDAELFEYQSDNGTCYTQTLLIMEVILPNKSPFHLALVQCIKGKNHMQNKILEIGGNMWKLQFHLLHDILSLILYSDATITDTLGKSSLHPIYISLGNIPTWRRNKEDAKQLLGYFPILFAKNEKEKTSPEFKKSVRETFHKSLKFLLDPLFENENGIDYKINNRIIWFFLKISTIIDDWPENILTIILVIRNLNIYAATVPDRMHHLDLGLYYYQIEFTKGILGRSSIDKMNERIGAIPRYPGLKIFSKGLQSIARLTASEHRDLMKVMVFLVDGLLSNDLSEVYVKWNEMYILSRLEIFKESDLKKFQKAINEWADLFVILFQKKSDSKMKFLKFHSWIFHIVDTIRKYRAINGYTTETYESLHKSYVKTPYHLSNKKSIKEQIMKTIWRKAIIKRRVMEELHKTPTALIYTSKLFEFKLLEASIFFEQQKKNPDLTENMIKGFAKFLECLNLFFDMLDIISAEDCRIKIFGSVTLKNINILRATNKFQNRPWFSNIAIAMDDAELFEYQSDNGTCYTQTLLIMEVILPNKSPFHLALVQWYDFKSKKTLFVYGCPLLKLVEIYNFIEIEAIKEIVHIVPRFDTKDEYFINKFIF</sequence>
<dbReference type="Proteomes" id="UP000266861">
    <property type="component" value="Unassembled WGS sequence"/>
</dbReference>
<dbReference type="AlphaFoldDB" id="A0A397JTS1"/>
<proteinExistence type="predicted"/>
<organism evidence="1 2">
    <name type="scientific">Diversispora epigaea</name>
    <dbReference type="NCBI Taxonomy" id="1348612"/>
    <lineage>
        <taxon>Eukaryota</taxon>
        <taxon>Fungi</taxon>
        <taxon>Fungi incertae sedis</taxon>
        <taxon>Mucoromycota</taxon>
        <taxon>Glomeromycotina</taxon>
        <taxon>Glomeromycetes</taxon>
        <taxon>Diversisporales</taxon>
        <taxon>Diversisporaceae</taxon>
        <taxon>Diversispora</taxon>
    </lineage>
</organism>
<comment type="caution">
    <text evidence="1">The sequence shown here is derived from an EMBL/GenBank/DDBJ whole genome shotgun (WGS) entry which is preliminary data.</text>
</comment>
<name>A0A397JTS1_9GLOM</name>